<dbReference type="RefSeq" id="WP_190211062.1">
    <property type="nucleotide sequence ID" value="NZ_BNBO01000012.1"/>
</dbReference>
<evidence type="ECO:0000256" key="7">
    <source>
        <dbReference type="RuleBase" id="RU363032"/>
    </source>
</evidence>
<organism evidence="10 11">
    <name type="scientific">Kitasatospora indigofera</name>
    <dbReference type="NCBI Taxonomy" id="67307"/>
    <lineage>
        <taxon>Bacteria</taxon>
        <taxon>Bacillati</taxon>
        <taxon>Actinomycetota</taxon>
        <taxon>Actinomycetes</taxon>
        <taxon>Kitasatosporales</taxon>
        <taxon>Streptomycetaceae</taxon>
        <taxon>Kitasatospora</taxon>
    </lineage>
</organism>
<name>A0A919FMV2_9ACTN</name>
<evidence type="ECO:0000256" key="6">
    <source>
        <dbReference type="ARBA" id="ARBA00023136"/>
    </source>
</evidence>
<evidence type="ECO:0000259" key="9">
    <source>
        <dbReference type="PROSITE" id="PS50928"/>
    </source>
</evidence>
<dbReference type="CDD" id="cd06261">
    <property type="entry name" value="TM_PBP2"/>
    <property type="match status" value="1"/>
</dbReference>
<accession>A0A919FMV2</accession>
<dbReference type="Gene3D" id="1.10.3720.10">
    <property type="entry name" value="MetI-like"/>
    <property type="match status" value="1"/>
</dbReference>
<feature type="transmembrane region" description="Helical" evidence="7">
    <location>
        <begin position="149"/>
        <end position="169"/>
    </location>
</feature>
<dbReference type="GO" id="GO:0005886">
    <property type="term" value="C:plasma membrane"/>
    <property type="evidence" value="ECO:0007669"/>
    <property type="project" value="UniProtKB-SubCell"/>
</dbReference>
<dbReference type="InterPro" id="IPR051393">
    <property type="entry name" value="ABC_transporter_permease"/>
</dbReference>
<keyword evidence="5 7" id="KW-1133">Transmembrane helix</keyword>
<dbReference type="Pfam" id="PF00528">
    <property type="entry name" value="BPD_transp_1"/>
    <property type="match status" value="1"/>
</dbReference>
<dbReference type="GeneID" id="95353171"/>
<reference evidence="10" key="2">
    <citation type="submission" date="2020-09" db="EMBL/GenBank/DDBJ databases">
        <authorList>
            <person name="Sun Q."/>
            <person name="Ohkuma M."/>
        </authorList>
    </citation>
    <scope>NUCLEOTIDE SEQUENCE</scope>
    <source>
        <strain evidence="10">JCM 4646</strain>
    </source>
</reference>
<dbReference type="PANTHER" id="PTHR30193">
    <property type="entry name" value="ABC TRANSPORTER PERMEASE PROTEIN"/>
    <property type="match status" value="1"/>
</dbReference>
<evidence type="ECO:0000256" key="5">
    <source>
        <dbReference type="ARBA" id="ARBA00022989"/>
    </source>
</evidence>
<dbReference type="AlphaFoldDB" id="A0A919FMV2"/>
<evidence type="ECO:0000256" key="8">
    <source>
        <dbReference type="SAM" id="MobiDB-lite"/>
    </source>
</evidence>
<evidence type="ECO:0000256" key="1">
    <source>
        <dbReference type="ARBA" id="ARBA00004651"/>
    </source>
</evidence>
<dbReference type="PANTHER" id="PTHR30193:SF37">
    <property type="entry name" value="INNER MEMBRANE ABC TRANSPORTER PERMEASE PROTEIN YCJO"/>
    <property type="match status" value="1"/>
</dbReference>
<dbReference type="GO" id="GO:0055085">
    <property type="term" value="P:transmembrane transport"/>
    <property type="evidence" value="ECO:0007669"/>
    <property type="project" value="InterPro"/>
</dbReference>
<evidence type="ECO:0000256" key="4">
    <source>
        <dbReference type="ARBA" id="ARBA00022692"/>
    </source>
</evidence>
<dbReference type="Proteomes" id="UP000617734">
    <property type="component" value="Unassembled WGS sequence"/>
</dbReference>
<feature type="transmembrane region" description="Helical" evidence="7">
    <location>
        <begin position="257"/>
        <end position="277"/>
    </location>
</feature>
<protein>
    <submittedName>
        <fullName evidence="10">ABC transporter permease</fullName>
    </submittedName>
</protein>
<comment type="caution">
    <text evidence="10">The sequence shown here is derived from an EMBL/GenBank/DDBJ whole genome shotgun (WGS) entry which is preliminary data.</text>
</comment>
<keyword evidence="3" id="KW-1003">Cell membrane</keyword>
<dbReference type="EMBL" id="BNBO01000012">
    <property type="protein sequence ID" value="GHH69096.1"/>
    <property type="molecule type" value="Genomic_DNA"/>
</dbReference>
<feature type="transmembrane region" description="Helical" evidence="7">
    <location>
        <begin position="198"/>
        <end position="219"/>
    </location>
</feature>
<dbReference type="SUPFAM" id="SSF161098">
    <property type="entry name" value="MetI-like"/>
    <property type="match status" value="1"/>
</dbReference>
<sequence>MSTTTPSHRRDTTTRRAAGPAGDAPCGHRTQAPSGRSARTLRAGPGRPRSRRIAYLYLAPALALYTAFVVLPWLHTMWLSFFDWDGVTVGTGAGLANYREVLTDPALRSSIVHALGFIGFYSLLPIALGLLLAAVIGGRGGRRHPVSRTVLFLPQIIPLVAVGVTWKWMYSTDGIVNQALRAVGLGSITRAWLGDFTWAYVAVGLVGTWVMLGLCLIVFQAGIQKIDSSLYEAARLDGAGPVQEFFAVTLPGLRAEIGVALTITVISALASFDVVYVTTGGGPGDSTTVPGVLIYRLAFTNGEVGAACALAVVLSALIALIVLAISRITREKT</sequence>
<comment type="subcellular location">
    <subcellularLocation>
        <location evidence="1 7">Cell membrane</location>
        <topology evidence="1 7">Multi-pass membrane protein</topology>
    </subcellularLocation>
</comment>
<dbReference type="InterPro" id="IPR035906">
    <property type="entry name" value="MetI-like_sf"/>
</dbReference>
<keyword evidence="4 7" id="KW-0812">Transmembrane</keyword>
<gene>
    <name evidence="10" type="ORF">GCM10018781_27100</name>
</gene>
<dbReference type="InterPro" id="IPR000515">
    <property type="entry name" value="MetI-like"/>
</dbReference>
<feature type="region of interest" description="Disordered" evidence="8">
    <location>
        <begin position="1"/>
        <end position="46"/>
    </location>
</feature>
<feature type="transmembrane region" description="Helical" evidence="7">
    <location>
        <begin position="304"/>
        <end position="325"/>
    </location>
</feature>
<keyword evidence="6 7" id="KW-0472">Membrane</keyword>
<feature type="domain" description="ABC transmembrane type-1" evidence="9">
    <location>
        <begin position="111"/>
        <end position="329"/>
    </location>
</feature>
<evidence type="ECO:0000256" key="2">
    <source>
        <dbReference type="ARBA" id="ARBA00022448"/>
    </source>
</evidence>
<dbReference type="PROSITE" id="PS50928">
    <property type="entry name" value="ABC_TM1"/>
    <property type="match status" value="1"/>
</dbReference>
<keyword evidence="2 7" id="KW-0813">Transport</keyword>
<proteinExistence type="inferred from homology"/>
<reference evidence="10" key="1">
    <citation type="journal article" date="2014" name="Int. J. Syst. Evol. Microbiol.">
        <title>Complete genome sequence of Corynebacterium casei LMG S-19264T (=DSM 44701T), isolated from a smear-ripened cheese.</title>
        <authorList>
            <consortium name="US DOE Joint Genome Institute (JGI-PGF)"/>
            <person name="Walter F."/>
            <person name="Albersmeier A."/>
            <person name="Kalinowski J."/>
            <person name="Ruckert C."/>
        </authorList>
    </citation>
    <scope>NUCLEOTIDE SEQUENCE</scope>
    <source>
        <strain evidence="10">JCM 4646</strain>
    </source>
</reference>
<keyword evidence="11" id="KW-1185">Reference proteome</keyword>
<comment type="similarity">
    <text evidence="7">Belongs to the binding-protein-dependent transport system permease family.</text>
</comment>
<feature type="transmembrane region" description="Helical" evidence="7">
    <location>
        <begin position="54"/>
        <end position="74"/>
    </location>
</feature>
<dbReference type="SUPFAM" id="SSF160964">
    <property type="entry name" value="MalF N-terminal region-like"/>
    <property type="match status" value="1"/>
</dbReference>
<evidence type="ECO:0000313" key="11">
    <source>
        <dbReference type="Proteomes" id="UP000617734"/>
    </source>
</evidence>
<feature type="transmembrane region" description="Helical" evidence="7">
    <location>
        <begin position="111"/>
        <end position="137"/>
    </location>
</feature>
<evidence type="ECO:0000256" key="3">
    <source>
        <dbReference type="ARBA" id="ARBA00022475"/>
    </source>
</evidence>
<evidence type="ECO:0000313" key="10">
    <source>
        <dbReference type="EMBL" id="GHH69096.1"/>
    </source>
</evidence>